<reference evidence="2" key="1">
    <citation type="submission" date="2016-10" db="EMBL/GenBank/DDBJ databases">
        <authorList>
            <person name="Varghese N."/>
            <person name="Submissions S."/>
        </authorList>
    </citation>
    <scope>NUCLEOTIDE SEQUENCE [LARGE SCALE GENOMIC DNA]</scope>
    <source>
        <strain evidence="2">DSM 21368</strain>
    </source>
</reference>
<dbReference type="STRING" id="648782.SAMN04488554_1939"/>
<sequence length="290" mass="31384">MTVPDAPGTPGTDLSLRLGAKEMARYRDGQDMAGTLSPRPYLHPVTTAAGIPLTEILPEDHTHHHGVSNAVVEVNGTMFWGGKSYVHPSGYEMLANHGRQVPGRTEATDHRITQELQWVDPNEEHVLTEERTILADLMPAEDAWALRWHSRMHADGGHDLTIGSPATRGRTGAGYGGVFWRVSAEQVPTTAHVASGGDPLGDDVSPWLLLVQQRETGPVSLLLGQPRTAILPWFVRTTGYVGAGPAAAWQEPRTVAAGAHLDLHLWGVLADRALTPSDAAVLYERLELLP</sequence>
<dbReference type="RefSeq" id="WP_175477010.1">
    <property type="nucleotide sequence ID" value="NZ_FNTX01000001.1"/>
</dbReference>
<protein>
    <submittedName>
        <fullName evidence="1">Methane oxygenase PmoA</fullName>
    </submittedName>
</protein>
<dbReference type="Pfam" id="PF14100">
    <property type="entry name" value="DUF6807"/>
    <property type="match status" value="1"/>
</dbReference>
<name>A0A1H5HET1_9MICO</name>
<evidence type="ECO:0000313" key="1">
    <source>
        <dbReference type="EMBL" id="SEE26513.1"/>
    </source>
</evidence>
<dbReference type="InterPro" id="IPR029475">
    <property type="entry name" value="DUF6807"/>
</dbReference>
<organism evidence="1 2">
    <name type="scientific">Ruania alba</name>
    <dbReference type="NCBI Taxonomy" id="648782"/>
    <lineage>
        <taxon>Bacteria</taxon>
        <taxon>Bacillati</taxon>
        <taxon>Actinomycetota</taxon>
        <taxon>Actinomycetes</taxon>
        <taxon>Micrococcales</taxon>
        <taxon>Ruaniaceae</taxon>
        <taxon>Ruania</taxon>
    </lineage>
</organism>
<evidence type="ECO:0000313" key="2">
    <source>
        <dbReference type="Proteomes" id="UP000199220"/>
    </source>
</evidence>
<dbReference type="Proteomes" id="UP000199220">
    <property type="component" value="Unassembled WGS sequence"/>
</dbReference>
<dbReference type="EMBL" id="FNTX01000001">
    <property type="protein sequence ID" value="SEE26513.1"/>
    <property type="molecule type" value="Genomic_DNA"/>
</dbReference>
<dbReference type="AlphaFoldDB" id="A0A1H5HET1"/>
<gene>
    <name evidence="1" type="ORF">SAMN04488554_1939</name>
</gene>
<proteinExistence type="predicted"/>
<accession>A0A1H5HET1</accession>
<keyword evidence="2" id="KW-1185">Reference proteome</keyword>